<evidence type="ECO:0000313" key="2">
    <source>
        <dbReference type="Proteomes" id="UP000294614"/>
    </source>
</evidence>
<dbReference type="InterPro" id="IPR052061">
    <property type="entry name" value="PTE-AB_protein"/>
</dbReference>
<reference evidence="1 2" key="1">
    <citation type="submission" date="2019-03" db="EMBL/GenBank/DDBJ databases">
        <title>Genomic Encyclopedia of Type Strains, Phase IV (KMG-IV): sequencing the most valuable type-strain genomes for metagenomic binning, comparative biology and taxonomic classification.</title>
        <authorList>
            <person name="Goeker M."/>
        </authorList>
    </citation>
    <scope>NUCLEOTIDE SEQUENCE [LARGE SCALE GENOMIC DNA]</scope>
    <source>
        <strain evidence="1 2">DSM 24984</strain>
    </source>
</reference>
<dbReference type="OrthoDB" id="9792301at2"/>
<dbReference type="PANTHER" id="PTHR47260:SF1">
    <property type="entry name" value="UPF0644 PROTEIN PB2B4.06"/>
    <property type="match status" value="1"/>
</dbReference>
<proteinExistence type="predicted"/>
<dbReference type="RefSeq" id="WP_132873671.1">
    <property type="nucleotide sequence ID" value="NZ_JAJUHT010000001.1"/>
</dbReference>
<accession>A0A4R1K9U9</accession>
<dbReference type="InterPro" id="IPR029069">
    <property type="entry name" value="HotDog_dom_sf"/>
</dbReference>
<evidence type="ECO:0000313" key="1">
    <source>
        <dbReference type="EMBL" id="TCK60807.1"/>
    </source>
</evidence>
<dbReference type="PANTHER" id="PTHR47260">
    <property type="entry name" value="UPF0644 PROTEIN PB2B4.06"/>
    <property type="match status" value="1"/>
</dbReference>
<sequence length="164" mass="18803">MREYIPHSTGCFICGQHNPVGLKHRFYAENGMLYSDVFVPADYCGFKDVVHGGICTALLDETMGWAPFIFEESLDRLCFTRSLEVKFRKNTPTMTELLVEARYQGMNKGICEVAGELKDLSGNVYASAHGRFIPIPQEKMNETIQYLIMEEGVVYHEKCRRYLK</sequence>
<dbReference type="Gene3D" id="3.10.129.10">
    <property type="entry name" value="Hotdog Thioesterase"/>
    <property type="match status" value="1"/>
</dbReference>
<evidence type="ECO:0008006" key="3">
    <source>
        <dbReference type="Google" id="ProtNLM"/>
    </source>
</evidence>
<name>A0A4R1K9U9_9BACT</name>
<organism evidence="1 2">
    <name type="scientific">Seleniivibrio woodruffii</name>
    <dbReference type="NCBI Taxonomy" id="1078050"/>
    <lineage>
        <taxon>Bacteria</taxon>
        <taxon>Pseudomonadati</taxon>
        <taxon>Deferribacterota</taxon>
        <taxon>Deferribacteres</taxon>
        <taxon>Deferribacterales</taxon>
        <taxon>Geovibrionaceae</taxon>
        <taxon>Seleniivibrio</taxon>
    </lineage>
</organism>
<dbReference type="Proteomes" id="UP000294614">
    <property type="component" value="Unassembled WGS sequence"/>
</dbReference>
<dbReference type="CDD" id="cd03443">
    <property type="entry name" value="PaaI_thioesterase"/>
    <property type="match status" value="1"/>
</dbReference>
<dbReference type="AlphaFoldDB" id="A0A4R1K9U9"/>
<gene>
    <name evidence="1" type="ORF">C8D98_1686</name>
</gene>
<dbReference type="SUPFAM" id="SSF54637">
    <property type="entry name" value="Thioesterase/thiol ester dehydrase-isomerase"/>
    <property type="match status" value="1"/>
</dbReference>
<protein>
    <recommendedName>
        <fullName evidence="3">Acyl-coenzyme A thioesterase PaaI-like protein</fullName>
    </recommendedName>
</protein>
<comment type="caution">
    <text evidence="1">The sequence shown here is derived from an EMBL/GenBank/DDBJ whole genome shotgun (WGS) entry which is preliminary data.</text>
</comment>
<dbReference type="EMBL" id="SMGG01000004">
    <property type="protein sequence ID" value="TCK60807.1"/>
    <property type="molecule type" value="Genomic_DNA"/>
</dbReference>
<keyword evidence="2" id="KW-1185">Reference proteome</keyword>